<evidence type="ECO:0000313" key="2">
    <source>
        <dbReference type="Proteomes" id="UP001140091"/>
    </source>
</evidence>
<keyword evidence="2" id="KW-1185">Reference proteome</keyword>
<name>A0A9W8IU18_9AGAR</name>
<dbReference type="AlphaFoldDB" id="A0A9W8IU18"/>
<feature type="non-terminal residue" evidence="1">
    <location>
        <position position="1"/>
    </location>
</feature>
<gene>
    <name evidence="1" type="ORF">H1R20_g16367</name>
</gene>
<accession>A0A9W8IU18</accession>
<dbReference type="Proteomes" id="UP001140091">
    <property type="component" value="Unassembled WGS sequence"/>
</dbReference>
<protein>
    <submittedName>
        <fullName evidence="1">Uncharacterized protein</fullName>
    </submittedName>
</protein>
<dbReference type="OrthoDB" id="3032677at2759"/>
<comment type="caution">
    <text evidence="1">The sequence shown here is derived from an EMBL/GenBank/DDBJ whole genome shotgun (WGS) entry which is preliminary data.</text>
</comment>
<sequence length="295" mass="32658">MRVASNGSIFVAQNVLSLPTPPSPSSGSDYDADGALYLDSGNNAISLDLYPDWDDEENSGPFAYDAYSSSFYAGSLPSLLSDSEYSYSGVEFYHHDNKGQSDLQESKPYELRDIAIRDIVYRVSIIQQLSPALPMSALEDSLSFNVPPPLNKDIGLGHWIAPFLGSQQVLVRVEQILGAVPEIQRKVFIHPPCAGQYYVMGAYGLKYLMKIIKEDRSYRAGSSSSEASVASIIPVSSRNDFTERQCFHPGEAIHAYMHNRRYTAMVVERLPVLLLEDSDSDLRTVVYQPISNPSP</sequence>
<reference evidence="1" key="1">
    <citation type="submission" date="2022-06" db="EMBL/GenBank/DDBJ databases">
        <title>Genome Sequence of Candolleomyces eurysporus.</title>
        <authorList>
            <person name="Buettner E."/>
        </authorList>
    </citation>
    <scope>NUCLEOTIDE SEQUENCE</scope>
    <source>
        <strain evidence="1">VTCC 930004</strain>
    </source>
</reference>
<evidence type="ECO:0000313" key="1">
    <source>
        <dbReference type="EMBL" id="KAJ2920729.1"/>
    </source>
</evidence>
<organism evidence="1 2">
    <name type="scientific">Candolleomyces eurysporus</name>
    <dbReference type="NCBI Taxonomy" id="2828524"/>
    <lineage>
        <taxon>Eukaryota</taxon>
        <taxon>Fungi</taxon>
        <taxon>Dikarya</taxon>
        <taxon>Basidiomycota</taxon>
        <taxon>Agaricomycotina</taxon>
        <taxon>Agaricomycetes</taxon>
        <taxon>Agaricomycetidae</taxon>
        <taxon>Agaricales</taxon>
        <taxon>Agaricineae</taxon>
        <taxon>Psathyrellaceae</taxon>
        <taxon>Candolleomyces</taxon>
    </lineage>
</organism>
<proteinExistence type="predicted"/>
<dbReference type="EMBL" id="JANBPK010001785">
    <property type="protein sequence ID" value="KAJ2920729.1"/>
    <property type="molecule type" value="Genomic_DNA"/>
</dbReference>